<evidence type="ECO:0000259" key="1">
    <source>
        <dbReference type="Pfam" id="PF09949"/>
    </source>
</evidence>
<dbReference type="AlphaFoldDB" id="A0A2L0EHU4"/>
<gene>
    <name evidence="2" type="ORF">SOCE26_002410</name>
</gene>
<evidence type="ECO:0000313" key="3">
    <source>
        <dbReference type="Proteomes" id="UP000238348"/>
    </source>
</evidence>
<organism evidence="2 3">
    <name type="scientific">Sorangium cellulosum</name>
    <name type="common">Polyangium cellulosum</name>
    <dbReference type="NCBI Taxonomy" id="56"/>
    <lineage>
        <taxon>Bacteria</taxon>
        <taxon>Pseudomonadati</taxon>
        <taxon>Myxococcota</taxon>
        <taxon>Polyangia</taxon>
        <taxon>Polyangiales</taxon>
        <taxon>Polyangiaceae</taxon>
        <taxon>Sorangium</taxon>
    </lineage>
</organism>
<dbReference type="PANTHER" id="PTHR40861">
    <property type="entry name" value="DUF2183 DOMAIN-CONTAINING PROTEIN"/>
    <property type="match status" value="1"/>
</dbReference>
<dbReference type="Proteomes" id="UP000238348">
    <property type="component" value="Chromosome"/>
</dbReference>
<dbReference type="InterPro" id="IPR019236">
    <property type="entry name" value="APP1_cat"/>
</dbReference>
<evidence type="ECO:0000313" key="2">
    <source>
        <dbReference type="EMBL" id="AUX38861.1"/>
    </source>
</evidence>
<protein>
    <recommendedName>
        <fullName evidence="1">Phosphatidate phosphatase APP1 catalytic domain-containing protein</fullName>
    </recommendedName>
</protein>
<dbReference type="GO" id="GO:0008195">
    <property type="term" value="F:phosphatidate phosphatase activity"/>
    <property type="evidence" value="ECO:0007669"/>
    <property type="project" value="InterPro"/>
</dbReference>
<name>A0A2L0EHU4_SORCE</name>
<proteinExistence type="predicted"/>
<dbReference type="EMBL" id="CP012673">
    <property type="protein sequence ID" value="AUX38861.1"/>
    <property type="molecule type" value="Genomic_DNA"/>
</dbReference>
<dbReference type="Pfam" id="PF09949">
    <property type="entry name" value="APP1_cat"/>
    <property type="match status" value="1"/>
</dbReference>
<dbReference type="PANTHER" id="PTHR40861:SF1">
    <property type="entry name" value="PHOSPHATIDATE PHOSPHATASE APP1 CATALYTIC DOMAIN-CONTAINING PROTEIN"/>
    <property type="match status" value="1"/>
</dbReference>
<reference evidence="2 3" key="1">
    <citation type="submission" date="2015-09" db="EMBL/GenBank/DDBJ databases">
        <title>Sorangium comparison.</title>
        <authorList>
            <person name="Zaburannyi N."/>
            <person name="Bunk B."/>
            <person name="Overmann J."/>
            <person name="Mueller R."/>
        </authorList>
    </citation>
    <scope>NUCLEOTIDE SEQUENCE [LARGE SCALE GENOMIC DNA]</scope>
    <source>
        <strain evidence="2 3">So ce26</strain>
    </source>
</reference>
<feature type="domain" description="Phosphatidate phosphatase APP1 catalytic" evidence="1">
    <location>
        <begin position="23"/>
        <end position="75"/>
    </location>
</feature>
<sequence length="173" mass="19082">MLRYTSSRCAPASFTYALIGNRAIAEKKLENFVEYRRLYPEYDFVFVGDSGQGDIHFGQRMLELAPEAVRAVFIHDVVATPEHARRELAIGGVRLFDTYIGAALAALDLGLRGPEGAARVAEAPLAAFTAIPFPSDADRRPRRLEVMRDIAELNERLPPGALIQVDALIQGIE</sequence>
<accession>A0A2L0EHU4</accession>